<evidence type="ECO:0000256" key="2">
    <source>
        <dbReference type="SAM" id="MobiDB-lite"/>
    </source>
</evidence>
<evidence type="ECO:0000256" key="1">
    <source>
        <dbReference type="SAM" id="Coils"/>
    </source>
</evidence>
<feature type="compositionally biased region" description="Low complexity" evidence="2">
    <location>
        <begin position="71"/>
        <end position="152"/>
    </location>
</feature>
<feature type="compositionally biased region" description="Pro residues" evidence="2">
    <location>
        <begin position="30"/>
        <end position="51"/>
    </location>
</feature>
<evidence type="ECO:0000313" key="3">
    <source>
        <dbReference type="EMBL" id="KAF2086930.1"/>
    </source>
</evidence>
<gene>
    <name evidence="3" type="ORF">K490DRAFT_66245</name>
</gene>
<name>A0A9P4HX98_9PEZI</name>
<dbReference type="Proteomes" id="UP000799776">
    <property type="component" value="Unassembled WGS sequence"/>
</dbReference>
<proteinExistence type="predicted"/>
<sequence>MARTRRAQPATTKAATTTTSTTSTITTTRPAPPPPTRTTNPPPLTTPPPKLDLPFRPSNGGAAQTTPSLLSSSPFDTSPASTSTPTTTTAMTSRRTAAANRNHYNPNTARDAPAADAAAAGPTRRNLFSSTLSRRPTAASTTSATSSAPTTLLQPAPHISGRTGSRKTQYGRPASVSPPASPSSPPPPDQHVCSPRSRSLSVDIVARDEHGNYRLDAPAGTAAGLLDEGYGYGHGGVATAGMEADAAGVVGRGFFYSARDEEREEREAENALLEEIRRQRKSVRGEVDREMMARLKRSLVRKVETLEEDAWMFEKEEGVVGMG</sequence>
<keyword evidence="4" id="KW-1185">Reference proteome</keyword>
<feature type="coiled-coil region" evidence="1">
    <location>
        <begin position="258"/>
        <end position="286"/>
    </location>
</feature>
<feature type="compositionally biased region" description="Low complexity" evidence="2">
    <location>
        <begin position="7"/>
        <end position="29"/>
    </location>
</feature>
<dbReference type="EMBL" id="ML978722">
    <property type="protein sequence ID" value="KAF2086930.1"/>
    <property type="molecule type" value="Genomic_DNA"/>
</dbReference>
<feature type="compositionally biased region" description="Polar residues" evidence="2">
    <location>
        <begin position="61"/>
        <end position="70"/>
    </location>
</feature>
<comment type="caution">
    <text evidence="3">The sequence shown here is derived from an EMBL/GenBank/DDBJ whole genome shotgun (WGS) entry which is preliminary data.</text>
</comment>
<protein>
    <submittedName>
        <fullName evidence="3">Uncharacterized protein</fullName>
    </submittedName>
</protein>
<feature type="compositionally biased region" description="Pro residues" evidence="2">
    <location>
        <begin position="179"/>
        <end position="189"/>
    </location>
</feature>
<keyword evidence="1" id="KW-0175">Coiled coil</keyword>
<feature type="region of interest" description="Disordered" evidence="2">
    <location>
        <begin position="1"/>
        <end position="198"/>
    </location>
</feature>
<reference evidence="3" key="1">
    <citation type="journal article" date="2020" name="Stud. Mycol.">
        <title>101 Dothideomycetes genomes: a test case for predicting lifestyles and emergence of pathogens.</title>
        <authorList>
            <person name="Haridas S."/>
            <person name="Albert R."/>
            <person name="Binder M."/>
            <person name="Bloem J."/>
            <person name="Labutti K."/>
            <person name="Salamov A."/>
            <person name="Andreopoulos B."/>
            <person name="Baker S."/>
            <person name="Barry K."/>
            <person name="Bills G."/>
            <person name="Bluhm B."/>
            <person name="Cannon C."/>
            <person name="Castanera R."/>
            <person name="Culley D."/>
            <person name="Daum C."/>
            <person name="Ezra D."/>
            <person name="Gonzalez J."/>
            <person name="Henrissat B."/>
            <person name="Kuo A."/>
            <person name="Liang C."/>
            <person name="Lipzen A."/>
            <person name="Lutzoni F."/>
            <person name="Magnuson J."/>
            <person name="Mondo S."/>
            <person name="Nolan M."/>
            <person name="Ohm R."/>
            <person name="Pangilinan J."/>
            <person name="Park H.-J."/>
            <person name="Ramirez L."/>
            <person name="Alfaro M."/>
            <person name="Sun H."/>
            <person name="Tritt A."/>
            <person name="Yoshinaga Y."/>
            <person name="Zwiers L.-H."/>
            <person name="Turgeon B."/>
            <person name="Goodwin S."/>
            <person name="Spatafora J."/>
            <person name="Crous P."/>
            <person name="Grigoriev I."/>
        </authorList>
    </citation>
    <scope>NUCLEOTIDE SEQUENCE</scope>
    <source>
        <strain evidence="3">CBS 121410</strain>
    </source>
</reference>
<dbReference type="AlphaFoldDB" id="A0A9P4HX98"/>
<evidence type="ECO:0000313" key="4">
    <source>
        <dbReference type="Proteomes" id="UP000799776"/>
    </source>
</evidence>
<organism evidence="3 4">
    <name type="scientific">Saccharata proteae CBS 121410</name>
    <dbReference type="NCBI Taxonomy" id="1314787"/>
    <lineage>
        <taxon>Eukaryota</taxon>
        <taxon>Fungi</taxon>
        <taxon>Dikarya</taxon>
        <taxon>Ascomycota</taxon>
        <taxon>Pezizomycotina</taxon>
        <taxon>Dothideomycetes</taxon>
        <taxon>Dothideomycetes incertae sedis</taxon>
        <taxon>Botryosphaeriales</taxon>
        <taxon>Saccharataceae</taxon>
        <taxon>Saccharata</taxon>
    </lineage>
</organism>
<accession>A0A9P4HX98</accession>